<evidence type="ECO:0000313" key="1">
    <source>
        <dbReference type="EMBL" id="MDR7381387.1"/>
    </source>
</evidence>
<accession>A0ABU2CJ77</accession>
<name>A0ABU2CJ77_9MICO</name>
<keyword evidence="2" id="KW-1185">Reference proteome</keyword>
<protein>
    <submittedName>
        <fullName evidence="1">Uncharacterized protein</fullName>
    </submittedName>
</protein>
<evidence type="ECO:0000313" key="2">
    <source>
        <dbReference type="Proteomes" id="UP001183585"/>
    </source>
</evidence>
<gene>
    <name evidence="1" type="ORF">J2S48_000902</name>
</gene>
<dbReference type="Proteomes" id="UP001183585">
    <property type="component" value="Unassembled WGS sequence"/>
</dbReference>
<dbReference type="RefSeq" id="WP_274994273.1">
    <property type="nucleotide sequence ID" value="NZ_JAJQQP010000006.1"/>
</dbReference>
<organism evidence="1 2">
    <name type="scientific">Promicromonospora iranensis</name>
    <dbReference type="NCBI Taxonomy" id="1105144"/>
    <lineage>
        <taxon>Bacteria</taxon>
        <taxon>Bacillati</taxon>
        <taxon>Actinomycetota</taxon>
        <taxon>Actinomycetes</taxon>
        <taxon>Micrococcales</taxon>
        <taxon>Promicromonosporaceae</taxon>
        <taxon>Promicromonospora</taxon>
    </lineage>
</organism>
<proteinExistence type="predicted"/>
<comment type="caution">
    <text evidence="1">The sequence shown here is derived from an EMBL/GenBank/DDBJ whole genome shotgun (WGS) entry which is preliminary data.</text>
</comment>
<reference evidence="1 2" key="1">
    <citation type="submission" date="2023-07" db="EMBL/GenBank/DDBJ databases">
        <title>Sequencing the genomes of 1000 actinobacteria strains.</title>
        <authorList>
            <person name="Klenk H.-P."/>
        </authorList>
    </citation>
    <scope>NUCLEOTIDE SEQUENCE [LARGE SCALE GENOMIC DNA]</scope>
    <source>
        <strain evidence="1 2">DSM 45554</strain>
    </source>
</reference>
<dbReference type="EMBL" id="JAVDYE010000001">
    <property type="protein sequence ID" value="MDR7381387.1"/>
    <property type="molecule type" value="Genomic_DNA"/>
</dbReference>
<sequence length="122" mass="13668">MTEFRTEWFDFRMSTEVAALVIDILEELIGRNGLALPEAVARINAQWGGSDMIGPTDLVLHETGFYWSTVILYEEPIPDWWEQADRSSWTRRVAPSVDSDCWTVEGAADPASSEGPGTSVCW</sequence>